<dbReference type="InterPro" id="IPR000014">
    <property type="entry name" value="PAS"/>
</dbReference>
<evidence type="ECO:0000313" key="8">
    <source>
        <dbReference type="Proteomes" id="UP000539075"/>
    </source>
</evidence>
<protein>
    <submittedName>
        <fullName evidence="7">PAS domain S-box-containing protein</fullName>
    </submittedName>
</protein>
<dbReference type="SMART" id="SM00382">
    <property type="entry name" value="AAA"/>
    <property type="match status" value="1"/>
</dbReference>
<keyword evidence="1" id="KW-0547">Nucleotide-binding</keyword>
<dbReference type="NCBIfam" id="TIGR00229">
    <property type="entry name" value="sensory_box"/>
    <property type="match status" value="1"/>
</dbReference>
<dbReference type="Gene3D" id="1.10.8.60">
    <property type="match status" value="1"/>
</dbReference>
<dbReference type="RefSeq" id="WP_183718108.1">
    <property type="nucleotide sequence ID" value="NZ_JACHGO010000002.1"/>
</dbReference>
<dbReference type="InterPro" id="IPR035965">
    <property type="entry name" value="PAS-like_dom_sf"/>
</dbReference>
<organism evidence="7 8">
    <name type="scientific">Desulfovibrio intestinalis</name>
    <dbReference type="NCBI Taxonomy" id="58621"/>
    <lineage>
        <taxon>Bacteria</taxon>
        <taxon>Pseudomonadati</taxon>
        <taxon>Thermodesulfobacteriota</taxon>
        <taxon>Desulfovibrionia</taxon>
        <taxon>Desulfovibrionales</taxon>
        <taxon>Desulfovibrionaceae</taxon>
        <taxon>Desulfovibrio</taxon>
    </lineage>
</organism>
<evidence type="ECO:0000256" key="4">
    <source>
        <dbReference type="ARBA" id="ARBA00023163"/>
    </source>
</evidence>
<evidence type="ECO:0000313" key="7">
    <source>
        <dbReference type="EMBL" id="MBB5142731.1"/>
    </source>
</evidence>
<name>A0A7W8FFC3_9BACT</name>
<dbReference type="Gene3D" id="3.30.450.20">
    <property type="entry name" value="PAS domain"/>
    <property type="match status" value="1"/>
</dbReference>
<keyword evidence="3" id="KW-0805">Transcription regulation</keyword>
<dbReference type="InterPro" id="IPR025944">
    <property type="entry name" value="Sigma_54_int_dom_CS"/>
</dbReference>
<dbReference type="InterPro" id="IPR002078">
    <property type="entry name" value="Sigma_54_int"/>
</dbReference>
<keyword evidence="2" id="KW-0067">ATP-binding</keyword>
<keyword evidence="4" id="KW-0804">Transcription</keyword>
<dbReference type="PROSITE" id="PS50112">
    <property type="entry name" value="PAS"/>
    <property type="match status" value="1"/>
</dbReference>
<dbReference type="EMBL" id="JACHGO010000002">
    <property type="protein sequence ID" value="MBB5142731.1"/>
    <property type="molecule type" value="Genomic_DNA"/>
</dbReference>
<dbReference type="InterPro" id="IPR013767">
    <property type="entry name" value="PAS_fold"/>
</dbReference>
<evidence type="ECO:0000256" key="3">
    <source>
        <dbReference type="ARBA" id="ARBA00023015"/>
    </source>
</evidence>
<dbReference type="GO" id="GO:0006355">
    <property type="term" value="P:regulation of DNA-templated transcription"/>
    <property type="evidence" value="ECO:0007669"/>
    <property type="project" value="InterPro"/>
</dbReference>
<dbReference type="PANTHER" id="PTHR32071">
    <property type="entry name" value="TRANSCRIPTIONAL REGULATORY PROTEIN"/>
    <property type="match status" value="1"/>
</dbReference>
<reference evidence="7 8" key="1">
    <citation type="submission" date="2020-08" db="EMBL/GenBank/DDBJ databases">
        <title>Genomic Encyclopedia of Type Strains, Phase IV (KMG-IV): sequencing the most valuable type-strain genomes for metagenomic binning, comparative biology and taxonomic classification.</title>
        <authorList>
            <person name="Goeker M."/>
        </authorList>
    </citation>
    <scope>NUCLEOTIDE SEQUENCE [LARGE SCALE GENOMIC DNA]</scope>
    <source>
        <strain evidence="7 8">DSM 11275</strain>
    </source>
</reference>
<dbReference type="PROSITE" id="PS00688">
    <property type="entry name" value="SIGMA54_INTERACT_3"/>
    <property type="match status" value="1"/>
</dbReference>
<dbReference type="Pfam" id="PF25601">
    <property type="entry name" value="AAA_lid_14"/>
    <property type="match status" value="1"/>
</dbReference>
<accession>A0A7W8FFC3</accession>
<dbReference type="InterPro" id="IPR027417">
    <property type="entry name" value="P-loop_NTPase"/>
</dbReference>
<feature type="domain" description="PAS" evidence="6">
    <location>
        <begin position="9"/>
        <end position="72"/>
    </location>
</feature>
<dbReference type="Proteomes" id="UP000539075">
    <property type="component" value="Unassembled WGS sequence"/>
</dbReference>
<dbReference type="SUPFAM" id="SSF46689">
    <property type="entry name" value="Homeodomain-like"/>
    <property type="match status" value="1"/>
</dbReference>
<evidence type="ECO:0000256" key="1">
    <source>
        <dbReference type="ARBA" id="ARBA00022741"/>
    </source>
</evidence>
<dbReference type="Gene3D" id="1.10.10.60">
    <property type="entry name" value="Homeodomain-like"/>
    <property type="match status" value="1"/>
</dbReference>
<sequence length="466" mass="52260">MADRSQELLSKHVERILDALPEGVFISDASGISLRVNRMYEQLTGLTQAQLQGKNVRCLVEEGVFDHILNPEIVRTGRPTTHVQQLKDGKKLVLTGFPVFDSRGELCLVVTFARDITLLAQLQDQVTGQCKLIDQINDQLAYISNEGNKVREPVYVSPSMREVVSLLRRFAATDATVLILGETGAGKDVFARFTHGLSERRDKVLLKVDCGGISETLTESELFGYMPGAFTGASNKGKAGYFEIADGSTIFLDEVGELPLSMQTRLLRVLQDGEIMRVGASSPRKVDVRIIAATNRNLAESVEAGTFRRDLYYRLNVATVRIPPLRERREDVRMLAEHFLEHYMAKYHKVMAFMDVTLDMMAAYAWPGNVRELQNLVHSLVITLTGPLISPRDLPTQISGVSNDASRYSEDVLSARRPLREIMAEMERDFLLKAIEVHGSVQRVAELFQVNRSTIFRKLQGTRFSQ</sequence>
<dbReference type="Pfam" id="PF00158">
    <property type="entry name" value="Sigma54_activat"/>
    <property type="match status" value="1"/>
</dbReference>
<dbReference type="Gene3D" id="3.40.50.300">
    <property type="entry name" value="P-loop containing nucleotide triphosphate hydrolases"/>
    <property type="match status" value="1"/>
</dbReference>
<dbReference type="InterPro" id="IPR025662">
    <property type="entry name" value="Sigma_54_int_dom_ATP-bd_1"/>
</dbReference>
<dbReference type="CDD" id="cd00130">
    <property type="entry name" value="PAS"/>
    <property type="match status" value="1"/>
</dbReference>
<dbReference type="InterPro" id="IPR058031">
    <property type="entry name" value="AAA_lid_NorR"/>
</dbReference>
<evidence type="ECO:0000259" key="5">
    <source>
        <dbReference type="PROSITE" id="PS50045"/>
    </source>
</evidence>
<dbReference type="SUPFAM" id="SSF52540">
    <property type="entry name" value="P-loop containing nucleoside triphosphate hydrolases"/>
    <property type="match status" value="1"/>
</dbReference>
<dbReference type="AlphaFoldDB" id="A0A7W8FFC3"/>
<gene>
    <name evidence="7" type="ORF">HNQ38_000810</name>
</gene>
<dbReference type="SUPFAM" id="SSF55785">
    <property type="entry name" value="PYP-like sensor domain (PAS domain)"/>
    <property type="match status" value="1"/>
</dbReference>
<dbReference type="GO" id="GO:0005524">
    <property type="term" value="F:ATP binding"/>
    <property type="evidence" value="ECO:0007669"/>
    <property type="project" value="UniProtKB-KW"/>
</dbReference>
<dbReference type="PROSITE" id="PS00675">
    <property type="entry name" value="SIGMA54_INTERACT_1"/>
    <property type="match status" value="1"/>
</dbReference>
<dbReference type="Pfam" id="PF00989">
    <property type="entry name" value="PAS"/>
    <property type="match status" value="1"/>
</dbReference>
<dbReference type="PROSITE" id="PS50045">
    <property type="entry name" value="SIGMA54_INTERACT_4"/>
    <property type="match status" value="1"/>
</dbReference>
<dbReference type="SMART" id="SM00091">
    <property type="entry name" value="PAS"/>
    <property type="match status" value="1"/>
</dbReference>
<feature type="domain" description="Sigma-54 factor interaction" evidence="5">
    <location>
        <begin position="153"/>
        <end position="382"/>
    </location>
</feature>
<dbReference type="InterPro" id="IPR003593">
    <property type="entry name" value="AAA+_ATPase"/>
</dbReference>
<keyword evidence="8" id="KW-1185">Reference proteome</keyword>
<comment type="caution">
    <text evidence="7">The sequence shown here is derived from an EMBL/GenBank/DDBJ whole genome shotgun (WGS) entry which is preliminary data.</text>
</comment>
<evidence type="ECO:0000256" key="2">
    <source>
        <dbReference type="ARBA" id="ARBA00022840"/>
    </source>
</evidence>
<dbReference type="InterPro" id="IPR009057">
    <property type="entry name" value="Homeodomain-like_sf"/>
</dbReference>
<dbReference type="FunFam" id="3.40.50.300:FF:000006">
    <property type="entry name" value="DNA-binding transcriptional regulator NtrC"/>
    <property type="match status" value="1"/>
</dbReference>
<proteinExistence type="predicted"/>
<dbReference type="CDD" id="cd00009">
    <property type="entry name" value="AAA"/>
    <property type="match status" value="1"/>
</dbReference>
<evidence type="ECO:0000259" key="6">
    <source>
        <dbReference type="PROSITE" id="PS50112"/>
    </source>
</evidence>